<feature type="compositionally biased region" description="Basic residues" evidence="2">
    <location>
        <begin position="607"/>
        <end position="617"/>
    </location>
</feature>
<feature type="compositionally biased region" description="Pro residues" evidence="2">
    <location>
        <begin position="1"/>
        <end position="16"/>
    </location>
</feature>
<keyword evidence="1" id="KW-0175">Coiled coil</keyword>
<feature type="compositionally biased region" description="Polar residues" evidence="2">
    <location>
        <begin position="39"/>
        <end position="53"/>
    </location>
</feature>
<organism evidence="3 4">
    <name type="scientific">Coniosporium apollinis (strain CBS 100218)</name>
    <name type="common">Rock-inhabiting black yeast</name>
    <dbReference type="NCBI Taxonomy" id="1168221"/>
    <lineage>
        <taxon>Eukaryota</taxon>
        <taxon>Fungi</taxon>
        <taxon>Dikarya</taxon>
        <taxon>Ascomycota</taxon>
        <taxon>Pezizomycotina</taxon>
        <taxon>Dothideomycetes</taxon>
        <taxon>Dothideomycetes incertae sedis</taxon>
        <taxon>Coniosporium</taxon>
    </lineage>
</organism>
<dbReference type="Proteomes" id="UP000016924">
    <property type="component" value="Unassembled WGS sequence"/>
</dbReference>
<protein>
    <submittedName>
        <fullName evidence="3">Uncharacterized protein</fullName>
    </submittedName>
</protein>
<name>R7Z6V0_CONA1</name>
<feature type="compositionally biased region" description="Basic and acidic residues" evidence="2">
    <location>
        <begin position="481"/>
        <end position="490"/>
    </location>
</feature>
<feature type="compositionally biased region" description="Pro residues" evidence="2">
    <location>
        <begin position="241"/>
        <end position="294"/>
    </location>
</feature>
<dbReference type="PRINTS" id="PR01217">
    <property type="entry name" value="PRICHEXTENSN"/>
</dbReference>
<dbReference type="OrthoDB" id="3945642at2759"/>
<feature type="compositionally biased region" description="Basic residues" evidence="2">
    <location>
        <begin position="586"/>
        <end position="596"/>
    </location>
</feature>
<keyword evidence="4" id="KW-1185">Reference proteome</keyword>
<evidence type="ECO:0000256" key="1">
    <source>
        <dbReference type="SAM" id="Coils"/>
    </source>
</evidence>
<dbReference type="eggNOG" id="ENOG502RS2E">
    <property type="taxonomic scope" value="Eukaryota"/>
</dbReference>
<dbReference type="GeneID" id="19906313"/>
<evidence type="ECO:0000313" key="4">
    <source>
        <dbReference type="Proteomes" id="UP000016924"/>
    </source>
</evidence>
<dbReference type="AlphaFoldDB" id="R7Z6V0"/>
<sequence>MMEGPPFPNFPPPPPGMRMAPPGAQGGPNGDFAPPRGMQMNQGQSLGHAQQNRPAYLKTFPTTYQGYTFRKVPQDSLPPGEKVGWKNAHRTEMPVSSDELEKRLRERRLKIKRSVSDEFMALTSENQKAQVNRLVDEKKMEEENPYAEWKLASVETKINQIGRRTIETITINVILQRQPKESLGAQNRRTSGTYAAPRHVNLDDPIQIRENRPSMASRDSMPSVASRETIPQMQQQQRPPMQQPMPPPSRQSMPQPLPSMPPDFGPPPPPQQQQPMQQPMPPPSRQPMPQPPPDMLSDFGPLPPPPPPGPPQMQNRPPGPPQNQQPFPQGRPTPPPGLFPGQPPPGLFPGNPPPGQHFQSAMRVPPPGAHPGIIPNQGRPIGMQDRIPIPPPPGVFLPGQPGQRQPPPRKGSAAAEVVLTDSSSDDDDWQDVYNDPDEIVNIIDNGPKKHRGSRGRSPAVETVRMKHKKSRSRSVGRTPAHKSEHGQHHDKGPRRRTSRTYIKETTTHSERNPTKSPRRKDKDWDFMSVGSSSDNSDYRGRAGSSQFSDAGGSDFTVPTSYSGGSRDQQNHRRGSLHRTSSDEERHRHRVRERVHQKPPAEAPSPPRHGRSPHRYSRGHAGQPVDIIPGYGYPPRVESRPSIRARTPERPTLVSYGSYPAEVHRYTNEPRRLEASRPHDLYPWEAAASYPADWRRKEDAMVEHVLQNDRAAYHQMLERERRHKEREVEELKREALRQEDLREERIRQDERDRLRHEDRLRQEERLRHENVMRGNISRPLSRGGLRYADPLYPRY</sequence>
<evidence type="ECO:0000313" key="3">
    <source>
        <dbReference type="EMBL" id="EON69739.1"/>
    </source>
</evidence>
<feature type="region of interest" description="Disordered" evidence="2">
    <location>
        <begin position="182"/>
        <end position="655"/>
    </location>
</feature>
<dbReference type="OMA" id="NIHIHMN"/>
<feature type="compositionally biased region" description="Polar residues" evidence="2">
    <location>
        <begin position="184"/>
        <end position="193"/>
    </location>
</feature>
<feature type="compositionally biased region" description="Acidic residues" evidence="2">
    <location>
        <begin position="423"/>
        <end position="438"/>
    </location>
</feature>
<feature type="compositionally biased region" description="Basic and acidic residues" evidence="2">
    <location>
        <begin position="501"/>
        <end position="513"/>
    </location>
</feature>
<reference evidence="4" key="1">
    <citation type="submission" date="2012-06" db="EMBL/GenBank/DDBJ databases">
        <title>The genome sequence of Coniosporium apollinis CBS 100218.</title>
        <authorList>
            <consortium name="The Broad Institute Genome Sequencing Platform"/>
            <person name="Cuomo C."/>
            <person name="Gorbushina A."/>
            <person name="Noack S."/>
            <person name="Walker B."/>
            <person name="Young S.K."/>
            <person name="Zeng Q."/>
            <person name="Gargeya S."/>
            <person name="Fitzgerald M."/>
            <person name="Haas B."/>
            <person name="Abouelleil A."/>
            <person name="Alvarado L."/>
            <person name="Arachchi H.M."/>
            <person name="Berlin A.M."/>
            <person name="Chapman S.B."/>
            <person name="Goldberg J."/>
            <person name="Griggs A."/>
            <person name="Gujja S."/>
            <person name="Hansen M."/>
            <person name="Howarth C."/>
            <person name="Imamovic A."/>
            <person name="Larimer J."/>
            <person name="McCowan C."/>
            <person name="Montmayeur A."/>
            <person name="Murphy C."/>
            <person name="Neiman D."/>
            <person name="Pearson M."/>
            <person name="Priest M."/>
            <person name="Roberts A."/>
            <person name="Saif S."/>
            <person name="Shea T."/>
            <person name="Sisk P."/>
            <person name="Sykes S."/>
            <person name="Wortman J."/>
            <person name="Nusbaum C."/>
            <person name="Birren B."/>
        </authorList>
    </citation>
    <scope>NUCLEOTIDE SEQUENCE [LARGE SCALE GENOMIC DNA]</scope>
    <source>
        <strain evidence="4">CBS 100218</strain>
    </source>
</reference>
<dbReference type="RefSeq" id="XP_007785056.1">
    <property type="nucleotide sequence ID" value="XM_007786866.1"/>
</dbReference>
<dbReference type="STRING" id="1168221.R7Z6V0"/>
<feature type="compositionally biased region" description="Basic and acidic residues" evidence="2">
    <location>
        <begin position="636"/>
        <end position="648"/>
    </location>
</feature>
<feature type="coiled-coil region" evidence="1">
    <location>
        <begin position="713"/>
        <end position="765"/>
    </location>
</feature>
<feature type="compositionally biased region" description="Low complexity" evidence="2">
    <location>
        <begin position="231"/>
        <end position="240"/>
    </location>
</feature>
<feature type="compositionally biased region" description="Basic residues" evidence="2">
    <location>
        <begin position="465"/>
        <end position="474"/>
    </location>
</feature>
<proteinExistence type="predicted"/>
<feature type="region of interest" description="Disordered" evidence="2">
    <location>
        <begin position="1"/>
        <end position="59"/>
    </location>
</feature>
<feature type="compositionally biased region" description="Polar residues" evidence="2">
    <location>
        <begin position="556"/>
        <end position="567"/>
    </location>
</feature>
<feature type="compositionally biased region" description="Basic and acidic residues" evidence="2">
    <location>
        <begin position="200"/>
        <end position="212"/>
    </location>
</feature>
<gene>
    <name evidence="3" type="ORF">W97_09002</name>
</gene>
<dbReference type="HOGENOM" id="CLU_353735_0_0_1"/>
<evidence type="ECO:0000256" key="2">
    <source>
        <dbReference type="SAM" id="MobiDB-lite"/>
    </source>
</evidence>
<accession>R7Z6V0</accession>
<dbReference type="EMBL" id="JH767626">
    <property type="protein sequence ID" value="EON69739.1"/>
    <property type="molecule type" value="Genomic_DNA"/>
</dbReference>
<feature type="compositionally biased region" description="Pro residues" evidence="2">
    <location>
        <begin position="301"/>
        <end position="355"/>
    </location>
</feature>